<dbReference type="GO" id="GO:0007165">
    <property type="term" value="P:signal transduction"/>
    <property type="evidence" value="ECO:0007669"/>
    <property type="project" value="TreeGrafter"/>
</dbReference>
<dbReference type="Pfam" id="PF03572">
    <property type="entry name" value="Peptidase_S41"/>
    <property type="match status" value="1"/>
</dbReference>
<evidence type="ECO:0000313" key="2">
    <source>
        <dbReference type="EMBL" id="ABG59738.1"/>
    </source>
</evidence>
<dbReference type="InterPro" id="IPR029045">
    <property type="entry name" value="ClpP/crotonase-like_dom_sf"/>
</dbReference>
<evidence type="ECO:0000259" key="1">
    <source>
        <dbReference type="Pfam" id="PF03572"/>
    </source>
</evidence>
<dbReference type="Proteomes" id="UP000001822">
    <property type="component" value="Chromosome"/>
</dbReference>
<dbReference type="EMBL" id="CP000383">
    <property type="protein sequence ID" value="ABG59738.1"/>
    <property type="molecule type" value="Genomic_DNA"/>
</dbReference>
<dbReference type="Gene3D" id="3.90.226.10">
    <property type="entry name" value="2-enoyl-CoA Hydratase, Chain A, domain 1"/>
    <property type="match status" value="1"/>
</dbReference>
<dbReference type="GO" id="GO:0006508">
    <property type="term" value="P:proteolysis"/>
    <property type="evidence" value="ECO:0007669"/>
    <property type="project" value="InterPro"/>
</dbReference>
<dbReference type="AlphaFoldDB" id="A0A6N4STF6"/>
<dbReference type="PANTHER" id="PTHR32060">
    <property type="entry name" value="TAIL-SPECIFIC PROTEASE"/>
    <property type="match status" value="1"/>
</dbReference>
<evidence type="ECO:0000313" key="3">
    <source>
        <dbReference type="Proteomes" id="UP000001822"/>
    </source>
</evidence>
<feature type="domain" description="Tail specific protease" evidence="1">
    <location>
        <begin position="251"/>
        <end position="452"/>
    </location>
</feature>
<reference evidence="2 3" key="1">
    <citation type="journal article" date="2007" name="Appl. Environ. Microbiol.">
        <title>Genome sequence of the cellulolytic gliding bacterium Cytophaga hutchinsonii.</title>
        <authorList>
            <person name="Xie G."/>
            <person name="Bruce D.C."/>
            <person name="Challacombe J.F."/>
            <person name="Chertkov O."/>
            <person name="Detter J.C."/>
            <person name="Gilna P."/>
            <person name="Han C.S."/>
            <person name="Lucas S."/>
            <person name="Misra M."/>
            <person name="Myers G.L."/>
            <person name="Richardson P."/>
            <person name="Tapia R."/>
            <person name="Thayer N."/>
            <person name="Thompson L.S."/>
            <person name="Brettin T.S."/>
            <person name="Henrissat B."/>
            <person name="Wilson D.B."/>
            <person name="McBride M.J."/>
        </authorList>
    </citation>
    <scope>NUCLEOTIDE SEQUENCE [LARGE SCALE GENOMIC DNA]</scope>
    <source>
        <strain evidence="3">ATCC 33406 / DSM 1761 / CIP 103989 / NBRC 15051 / NCIMB 9469 / D465</strain>
    </source>
</reference>
<dbReference type="GO" id="GO:0004175">
    <property type="term" value="F:endopeptidase activity"/>
    <property type="evidence" value="ECO:0007669"/>
    <property type="project" value="TreeGrafter"/>
</dbReference>
<accession>A0A6N4STF6</accession>
<dbReference type="KEGG" id="chu:CHU_2484"/>
<proteinExistence type="predicted"/>
<dbReference type="GO" id="GO:0008236">
    <property type="term" value="F:serine-type peptidase activity"/>
    <property type="evidence" value="ECO:0007669"/>
    <property type="project" value="InterPro"/>
</dbReference>
<gene>
    <name evidence="2" type="ordered locus">CHU_2484</name>
</gene>
<dbReference type="InterPro" id="IPR005151">
    <property type="entry name" value="Tail-specific_protease"/>
</dbReference>
<dbReference type="GO" id="GO:0030288">
    <property type="term" value="C:outer membrane-bounded periplasmic space"/>
    <property type="evidence" value="ECO:0007669"/>
    <property type="project" value="TreeGrafter"/>
</dbReference>
<sequence>MLTVRHNFKMKNTTLLLFIFAIISFSIYGQNENLLSIQQQLNDIDELEQKLKTIHPSLYRFCTPMEFDSTLSAIKKGIYKTNTEKEFSVLISPIFLLIKDAHTWQQLPNREESNTLIPLDFKIYKNQLFVYNNCSYNNELSPGTRILEINNEKSEEIITRLKASVVTDGFIETTKERVAEEWFKYIFQPQNQYSIKYQSKNKSKIVELEPLTEHLIDSIRTNRTENKIHLKPEPFNIGPYTKLSINKRDNYGTIKIKWFDRVPFTEYKSFLDSSIHNLNTRQITNLIIDLRWNIGGPREYPIYLLSKILNQPFRYCDSLITTKFTFEEKIAFDSTKVFVPMDNGFYKVVKNARGLGQQNPSNVTFTGNIYLLVDGQSNSSSAQVASLIYQNRRGTIIGEEPGGLFEGGTGEHHYYLTLTNSRIKVQIPRYRIVLHVDRSKFHGHGVKPDYEVKPDITDMIQGKDPVMEFTIGLIKK</sequence>
<dbReference type="SUPFAM" id="SSF52096">
    <property type="entry name" value="ClpP/crotonase"/>
    <property type="match status" value="1"/>
</dbReference>
<dbReference type="PANTHER" id="PTHR32060:SF30">
    <property type="entry name" value="CARBOXY-TERMINAL PROCESSING PROTEASE CTPA"/>
    <property type="match status" value="1"/>
</dbReference>
<keyword evidence="3" id="KW-1185">Reference proteome</keyword>
<organism evidence="2 3">
    <name type="scientific">Cytophaga hutchinsonii (strain ATCC 33406 / DSM 1761 / CIP 103989 / NBRC 15051 / NCIMB 9469 / D465)</name>
    <dbReference type="NCBI Taxonomy" id="269798"/>
    <lineage>
        <taxon>Bacteria</taxon>
        <taxon>Pseudomonadati</taxon>
        <taxon>Bacteroidota</taxon>
        <taxon>Cytophagia</taxon>
        <taxon>Cytophagales</taxon>
        <taxon>Cytophagaceae</taxon>
        <taxon>Cytophaga</taxon>
    </lineage>
</organism>
<name>A0A6N4STF6_CYTH3</name>
<protein>
    <recommendedName>
        <fullName evidence="1">Tail specific protease domain-containing protein</fullName>
    </recommendedName>
</protein>